<reference evidence="2 3" key="1">
    <citation type="submission" date="2020-07" db="EMBL/GenBank/DDBJ databases">
        <authorList>
            <person name="Cui H."/>
        </authorList>
    </citation>
    <scope>NUCLEOTIDE SEQUENCE [LARGE SCALE GENOMIC DNA]</scope>
    <source>
        <strain evidence="2 3">YPL8</strain>
    </source>
</reference>
<feature type="domain" description="DUF6884" evidence="1">
    <location>
        <begin position="8"/>
        <end position="139"/>
    </location>
</feature>
<accession>A0A7D5KEY9</accession>
<organism evidence="2 3">
    <name type="scientific">Natrinema halophilum</name>
    <dbReference type="NCBI Taxonomy" id="1699371"/>
    <lineage>
        <taxon>Archaea</taxon>
        <taxon>Methanobacteriati</taxon>
        <taxon>Methanobacteriota</taxon>
        <taxon>Stenosarchaea group</taxon>
        <taxon>Halobacteria</taxon>
        <taxon>Halobacteriales</taxon>
        <taxon>Natrialbaceae</taxon>
        <taxon>Natrinema</taxon>
    </lineage>
</organism>
<keyword evidence="3" id="KW-1185">Reference proteome</keyword>
<dbReference type="InterPro" id="IPR049251">
    <property type="entry name" value="DUF6884"/>
</dbReference>
<sequence>MTSLLIQSCSATKEAVDTPVPALDLYDGYFFRIIKKAVRTNRFQPGLDITIISAKHGVVEPDDHIGYYDQEMDTERANELNDEIIDAIASKVVEHEYEKVWVNLGKDYMPAVDGIDEAVDVPVLHIEGSGIGMKGKQLKHLVSSSRSIPTHGD</sequence>
<dbReference type="Proteomes" id="UP000509241">
    <property type="component" value="Chromosome"/>
</dbReference>
<gene>
    <name evidence="2" type="ORF">HYG82_18355</name>
</gene>
<dbReference type="AlphaFoldDB" id="A0A7D5KEY9"/>
<dbReference type="GeneID" id="56035296"/>
<dbReference type="OrthoDB" id="201280at2157"/>
<proteinExistence type="predicted"/>
<dbReference type="Pfam" id="PF21818">
    <property type="entry name" value="DUF6884"/>
    <property type="match status" value="1"/>
</dbReference>
<dbReference type="RefSeq" id="WP_179263365.1">
    <property type="nucleotide sequence ID" value="NZ_CP058601.1"/>
</dbReference>
<protein>
    <submittedName>
        <fullName evidence="2">Peroxide stress protein YaaA</fullName>
    </submittedName>
</protein>
<dbReference type="EMBL" id="CP058601">
    <property type="protein sequence ID" value="QLG50656.1"/>
    <property type="molecule type" value="Genomic_DNA"/>
</dbReference>
<dbReference type="KEGG" id="haly:HYG82_18355"/>
<evidence type="ECO:0000313" key="3">
    <source>
        <dbReference type="Proteomes" id="UP000509241"/>
    </source>
</evidence>
<name>A0A7D5KEY9_9EURY</name>
<evidence type="ECO:0000313" key="2">
    <source>
        <dbReference type="EMBL" id="QLG50656.1"/>
    </source>
</evidence>
<evidence type="ECO:0000259" key="1">
    <source>
        <dbReference type="Pfam" id="PF21818"/>
    </source>
</evidence>